<evidence type="ECO:0000313" key="1">
    <source>
        <dbReference type="EMBL" id="KRY04303.1"/>
    </source>
</evidence>
<proteinExistence type="predicted"/>
<accession>A0A0V0YVH5</accession>
<name>A0A0V0YVH5_TRIBR</name>
<gene>
    <name evidence="1" type="ORF">T03_10159</name>
</gene>
<reference evidence="1 2" key="1">
    <citation type="submission" date="2015-01" db="EMBL/GenBank/DDBJ databases">
        <title>Evolution of Trichinella species and genotypes.</title>
        <authorList>
            <person name="Korhonen P.K."/>
            <person name="Edoardo P."/>
            <person name="Giuseppe L.R."/>
            <person name="Gasser R.B."/>
        </authorList>
    </citation>
    <scope>NUCLEOTIDE SEQUENCE [LARGE SCALE GENOMIC DNA]</scope>
    <source>
        <strain evidence="1">ISS120</strain>
    </source>
</reference>
<dbReference type="Proteomes" id="UP000054653">
    <property type="component" value="Unassembled WGS sequence"/>
</dbReference>
<evidence type="ECO:0000313" key="2">
    <source>
        <dbReference type="Proteomes" id="UP000054653"/>
    </source>
</evidence>
<dbReference type="AlphaFoldDB" id="A0A0V0YVH5"/>
<protein>
    <submittedName>
        <fullName evidence="1">Uncharacterized protein</fullName>
    </submittedName>
</protein>
<dbReference type="EMBL" id="JYDI01005778">
    <property type="protein sequence ID" value="KRY04303.1"/>
    <property type="molecule type" value="Genomic_DNA"/>
</dbReference>
<sequence length="37" mass="4248">MLFTAAVSQQTVKCVLRALNKLLKNELEHNTKNESFK</sequence>
<comment type="caution">
    <text evidence="1">The sequence shown here is derived from an EMBL/GenBank/DDBJ whole genome shotgun (WGS) entry which is preliminary data.</text>
</comment>
<organism evidence="1 2">
    <name type="scientific">Trichinella britovi</name>
    <name type="common">Parasitic roundworm</name>
    <dbReference type="NCBI Taxonomy" id="45882"/>
    <lineage>
        <taxon>Eukaryota</taxon>
        <taxon>Metazoa</taxon>
        <taxon>Ecdysozoa</taxon>
        <taxon>Nematoda</taxon>
        <taxon>Enoplea</taxon>
        <taxon>Dorylaimia</taxon>
        <taxon>Trichinellida</taxon>
        <taxon>Trichinellidae</taxon>
        <taxon>Trichinella</taxon>
    </lineage>
</organism>
<keyword evidence="2" id="KW-1185">Reference proteome</keyword>